<evidence type="ECO:0000256" key="2">
    <source>
        <dbReference type="ARBA" id="ARBA00022741"/>
    </source>
</evidence>
<feature type="signal peptide" evidence="7">
    <location>
        <begin position="1"/>
        <end position="23"/>
    </location>
</feature>
<feature type="binding site" evidence="5">
    <location>
        <begin position="160"/>
        <end position="165"/>
    </location>
    <ligand>
        <name>ATP</name>
        <dbReference type="ChEBI" id="CHEBI:30616"/>
    </ligand>
</feature>
<feature type="compositionally biased region" description="Acidic residues" evidence="6">
    <location>
        <begin position="790"/>
        <end position="802"/>
    </location>
</feature>
<keyword evidence="10" id="KW-1185">Reference proteome</keyword>
<dbReference type="Proteomes" id="UP000789572">
    <property type="component" value="Unassembled WGS sequence"/>
</dbReference>
<feature type="chain" id="PRO_5040491161" evidence="7">
    <location>
        <begin position="24"/>
        <end position="811"/>
    </location>
</feature>
<dbReference type="PRINTS" id="PR00775">
    <property type="entry name" value="HEATSHOCK90"/>
</dbReference>
<evidence type="ECO:0000313" key="9">
    <source>
        <dbReference type="EMBL" id="CAG8479992.1"/>
    </source>
</evidence>
<dbReference type="InterPro" id="IPR020568">
    <property type="entry name" value="Ribosomal_Su5_D2-typ_SF"/>
</dbReference>
<feature type="binding site" evidence="5">
    <location>
        <begin position="139"/>
        <end position="140"/>
    </location>
    <ligand>
        <name>ATP</name>
        <dbReference type="ChEBI" id="CHEBI:30616"/>
    </ligand>
</feature>
<dbReference type="InterPro" id="IPR003594">
    <property type="entry name" value="HATPase_dom"/>
</dbReference>
<feature type="binding site" evidence="5">
    <location>
        <position position="132"/>
    </location>
    <ligand>
        <name>ATP</name>
        <dbReference type="ChEBI" id="CHEBI:30616"/>
    </ligand>
</feature>
<evidence type="ECO:0000256" key="6">
    <source>
        <dbReference type="SAM" id="MobiDB-lite"/>
    </source>
</evidence>
<dbReference type="GO" id="GO:0016887">
    <property type="term" value="F:ATP hydrolysis activity"/>
    <property type="evidence" value="ECO:0007669"/>
    <property type="project" value="InterPro"/>
</dbReference>
<feature type="region of interest" description="Disordered" evidence="6">
    <location>
        <begin position="257"/>
        <end position="338"/>
    </location>
</feature>
<dbReference type="EMBL" id="CAJVPJ010000113">
    <property type="protein sequence ID" value="CAG8479992.1"/>
    <property type="molecule type" value="Genomic_DNA"/>
</dbReference>
<feature type="binding site" evidence="5">
    <location>
        <position position="212"/>
    </location>
    <ligand>
        <name>ATP</name>
        <dbReference type="ChEBI" id="CHEBI:30616"/>
    </ligand>
</feature>
<feature type="binding site" evidence="5">
    <location>
        <position position="119"/>
    </location>
    <ligand>
        <name>ATP</name>
        <dbReference type="ChEBI" id="CHEBI:30616"/>
    </ligand>
</feature>
<feature type="binding site" evidence="5">
    <location>
        <position position="124"/>
    </location>
    <ligand>
        <name>ATP</name>
        <dbReference type="ChEBI" id="CHEBI:30616"/>
    </ligand>
</feature>
<evidence type="ECO:0000256" key="4">
    <source>
        <dbReference type="ARBA" id="ARBA00023186"/>
    </source>
</evidence>
<gene>
    <name evidence="9" type="ORF">POCULU_LOCUS1490</name>
</gene>
<dbReference type="Gene3D" id="3.40.50.11260">
    <property type="match status" value="1"/>
</dbReference>
<dbReference type="PANTHER" id="PTHR11528">
    <property type="entry name" value="HEAT SHOCK PROTEIN 90 FAMILY MEMBER"/>
    <property type="match status" value="1"/>
</dbReference>
<keyword evidence="7" id="KW-0732">Signal</keyword>
<dbReference type="GO" id="GO:0140662">
    <property type="term" value="F:ATP-dependent protein folding chaperone"/>
    <property type="evidence" value="ECO:0007669"/>
    <property type="project" value="InterPro"/>
</dbReference>
<keyword evidence="4" id="KW-0143">Chaperone</keyword>
<comment type="similarity">
    <text evidence="1">Belongs to the heat shock protein 90 family.</text>
</comment>
<evidence type="ECO:0000256" key="5">
    <source>
        <dbReference type="PIRSR" id="PIRSR002583-1"/>
    </source>
</evidence>
<dbReference type="GO" id="GO:0051082">
    <property type="term" value="F:unfolded protein binding"/>
    <property type="evidence" value="ECO:0007669"/>
    <property type="project" value="InterPro"/>
</dbReference>
<dbReference type="AlphaFoldDB" id="A0A9N8W7V5"/>
<dbReference type="FunFam" id="3.30.565.10:FF:000005">
    <property type="entry name" value="Heat shock protein 90"/>
    <property type="match status" value="1"/>
</dbReference>
<sequence>MNRRLWFLFAVAIFTICLIFVNADEDPLKVQDGSADNLKATEKETYEFQTEVSRLMKIIINSLYKTREIFLRELISNASDAIDKIRFLSLTDPNALSANPNLNITVKADPTNRILIIRDSGIGMTKKHLKENLGTIAKSGTSEFLDAMEKGKADMSLIGQFGVGFYSVFLVADRVVVASKHNDDKQYIWESTAVNDFSIAEDPRGNTLGRGTEIQLYLKEDGLEYLDEKRLQNLIKKYSEFINFPIYLSVHRTEVVEVDDEEDDKPADTEDKPADTEDKPADTEDKPADTEDKPADTEDRPADTEDESAKKTEESEDDGDLEVEDVTEKTESKPKKKTKEILVEEWEQMNTQKPIWTRDPKNVTDKEYEEFYYSLVKNEGSPPLSWIHFKAEGEVDFRSIVYIPKKAPADMFKKVQDYSRNIKLFVKRVFITDEFLDFVPKYLQFIRAIIDADDIPLNVSRETLQQHKTLQLIKRRLIKKILELIANLSRDEEKYAILMKEFGTNLKLGAIEDNRNRKKVAKLLRFPTSAENVNVTSLDDYIGRSKKGQESIYFVTCTTIEECEQSPFLERLLARGYEVLYMNEPIDEILVQHMPAYEGKVFRNIAKGDLTFGDETEDTKKEKELLKEKFSVLVDELKSTLSEYVDQVDVSNRLTVSPCAVIAHEYGWTGNMHRIMSAQAYRQEDEFMAKFYANQKKILEINPNHPLILGLLEKAKSGFDDETKELVHVLYETNLIRSGYQLKDNIKYASRVEKVLRQNLDIDVEAKATVNEEPAPELDEEEKKKLEELSKDEEFELDDDDEPSKHIKDEL</sequence>
<keyword evidence="2 5" id="KW-0547">Nucleotide-binding</keyword>
<dbReference type="InterPro" id="IPR020575">
    <property type="entry name" value="Hsp90_N"/>
</dbReference>
<evidence type="ECO:0000256" key="1">
    <source>
        <dbReference type="ARBA" id="ARBA00008239"/>
    </source>
</evidence>
<dbReference type="Gene3D" id="1.20.120.790">
    <property type="entry name" value="Heat shock protein 90, C-terminal domain"/>
    <property type="match status" value="1"/>
</dbReference>
<feature type="binding site" evidence="5">
    <location>
        <position position="138"/>
    </location>
    <ligand>
        <name>ATP</name>
        <dbReference type="ChEBI" id="CHEBI:30616"/>
    </ligand>
</feature>
<name>A0A9N8W7V5_9GLOM</name>
<feature type="binding site" evidence="5">
    <location>
        <position position="461"/>
    </location>
    <ligand>
        <name>ATP</name>
        <dbReference type="ChEBI" id="CHEBI:30616"/>
    </ligand>
</feature>
<comment type="caution">
    <text evidence="9">The sequence shown here is derived from an EMBL/GenBank/DDBJ whole genome shotgun (WGS) entry which is preliminary data.</text>
</comment>
<dbReference type="HAMAP" id="MF_00505">
    <property type="entry name" value="HSP90"/>
    <property type="match status" value="1"/>
</dbReference>
<feature type="region of interest" description="Disordered" evidence="6">
    <location>
        <begin position="767"/>
        <end position="811"/>
    </location>
</feature>
<feature type="domain" description="Histidine kinase/HSP90-like ATPase" evidence="8">
    <location>
        <begin position="66"/>
        <end position="222"/>
    </location>
</feature>
<dbReference type="PIRSF" id="PIRSF002583">
    <property type="entry name" value="Hsp90"/>
    <property type="match status" value="1"/>
</dbReference>
<dbReference type="InterPro" id="IPR001404">
    <property type="entry name" value="Hsp90_fam"/>
</dbReference>
<feature type="binding site" evidence="5">
    <location>
        <position position="77"/>
    </location>
    <ligand>
        <name>ATP</name>
        <dbReference type="ChEBI" id="CHEBI:30616"/>
    </ligand>
</feature>
<dbReference type="SUPFAM" id="SSF110942">
    <property type="entry name" value="HSP90 C-terminal domain"/>
    <property type="match status" value="1"/>
</dbReference>
<feature type="binding site" evidence="5">
    <location>
        <position position="73"/>
    </location>
    <ligand>
        <name>ATP</name>
        <dbReference type="ChEBI" id="CHEBI:30616"/>
    </ligand>
</feature>
<dbReference type="Gene3D" id="3.30.230.80">
    <property type="match status" value="1"/>
</dbReference>
<dbReference type="Pfam" id="PF00183">
    <property type="entry name" value="HSP90"/>
    <property type="match status" value="2"/>
</dbReference>
<dbReference type="InterPro" id="IPR036890">
    <property type="entry name" value="HATPase_C_sf"/>
</dbReference>
<dbReference type="NCBIfam" id="NF003555">
    <property type="entry name" value="PRK05218.1"/>
    <property type="match status" value="1"/>
</dbReference>
<dbReference type="SUPFAM" id="SSF55874">
    <property type="entry name" value="ATPase domain of HSP90 chaperone/DNA topoisomerase II/histidine kinase"/>
    <property type="match status" value="1"/>
</dbReference>
<feature type="compositionally biased region" description="Basic and acidic residues" evidence="6">
    <location>
        <begin position="266"/>
        <end position="313"/>
    </location>
</feature>
<reference evidence="9" key="1">
    <citation type="submission" date="2021-06" db="EMBL/GenBank/DDBJ databases">
        <authorList>
            <person name="Kallberg Y."/>
            <person name="Tangrot J."/>
            <person name="Rosling A."/>
        </authorList>
    </citation>
    <scope>NUCLEOTIDE SEQUENCE</scope>
    <source>
        <strain evidence="9">IA702</strain>
    </source>
</reference>
<accession>A0A9N8W7V5</accession>
<evidence type="ECO:0000256" key="7">
    <source>
        <dbReference type="SAM" id="SignalP"/>
    </source>
</evidence>
<evidence type="ECO:0000259" key="8">
    <source>
        <dbReference type="SMART" id="SM00387"/>
    </source>
</evidence>
<protein>
    <submittedName>
        <fullName evidence="9">6251_t:CDS:1</fullName>
    </submittedName>
</protein>
<evidence type="ECO:0000256" key="3">
    <source>
        <dbReference type="ARBA" id="ARBA00022840"/>
    </source>
</evidence>
<dbReference type="InterPro" id="IPR037196">
    <property type="entry name" value="HSP90_C"/>
</dbReference>
<feature type="compositionally biased region" description="Acidic residues" evidence="6">
    <location>
        <begin position="314"/>
        <end position="325"/>
    </location>
</feature>
<proteinExistence type="inferred from homology"/>
<dbReference type="Pfam" id="PF13589">
    <property type="entry name" value="HATPase_c_3"/>
    <property type="match status" value="1"/>
</dbReference>
<dbReference type="SMART" id="SM00387">
    <property type="entry name" value="HATPase_c"/>
    <property type="match status" value="1"/>
</dbReference>
<dbReference type="Gene3D" id="3.30.565.10">
    <property type="entry name" value="Histidine kinase-like ATPase, C-terminal domain"/>
    <property type="match status" value="1"/>
</dbReference>
<dbReference type="GO" id="GO:0005524">
    <property type="term" value="F:ATP binding"/>
    <property type="evidence" value="ECO:0007669"/>
    <property type="project" value="UniProtKB-KW"/>
</dbReference>
<dbReference type="CDD" id="cd16927">
    <property type="entry name" value="HATPase_Hsp90-like"/>
    <property type="match status" value="1"/>
</dbReference>
<evidence type="ECO:0000313" key="10">
    <source>
        <dbReference type="Proteomes" id="UP000789572"/>
    </source>
</evidence>
<keyword evidence="3 5" id="KW-0067">ATP-binding</keyword>
<dbReference type="OrthoDB" id="28737at2759"/>
<organism evidence="9 10">
    <name type="scientific">Paraglomus occultum</name>
    <dbReference type="NCBI Taxonomy" id="144539"/>
    <lineage>
        <taxon>Eukaryota</taxon>
        <taxon>Fungi</taxon>
        <taxon>Fungi incertae sedis</taxon>
        <taxon>Mucoromycota</taxon>
        <taxon>Glomeromycotina</taxon>
        <taxon>Glomeromycetes</taxon>
        <taxon>Paraglomerales</taxon>
        <taxon>Paraglomeraceae</taxon>
        <taxon>Paraglomus</taxon>
    </lineage>
</organism>
<dbReference type="SUPFAM" id="SSF54211">
    <property type="entry name" value="Ribosomal protein S5 domain 2-like"/>
    <property type="match status" value="1"/>
</dbReference>